<name>A0A7W3ZM25_9ACTN</name>
<feature type="region of interest" description="Disordered" evidence="1">
    <location>
        <begin position="20"/>
        <end position="68"/>
    </location>
</feature>
<evidence type="ECO:0000256" key="1">
    <source>
        <dbReference type="SAM" id="MobiDB-lite"/>
    </source>
</evidence>
<proteinExistence type="predicted"/>
<reference evidence="3" key="1">
    <citation type="submission" date="2020-05" db="EMBL/GenBank/DDBJ databases">
        <title>Classification of alakaliphilic streptomycetes isolated from an alkaline soil next to Lonar Crater, India and a proposal for the recognition of Streptomyces alkaliterrae sp. nov.</title>
        <authorList>
            <person name="Golinska P."/>
        </authorList>
    </citation>
    <scope>NUCLEOTIDE SEQUENCE [LARGE SCALE GENOMIC DNA]</scope>
    <source>
        <strain evidence="3">OF3</strain>
    </source>
</reference>
<organism evidence="2 3">
    <name type="scientific">Streptomyces alkaliterrae</name>
    <dbReference type="NCBI Taxonomy" id="2213162"/>
    <lineage>
        <taxon>Bacteria</taxon>
        <taxon>Bacillati</taxon>
        <taxon>Actinomycetota</taxon>
        <taxon>Actinomycetes</taxon>
        <taxon>Kitasatosporales</taxon>
        <taxon>Streptomycetaceae</taxon>
        <taxon>Streptomyces</taxon>
    </lineage>
</organism>
<dbReference type="AlphaFoldDB" id="A0A7W3ZM25"/>
<accession>A0A7W3ZM25</accession>
<sequence>MTKCADCGRQLTRVPVDGLGPVCRRKRRTGDPHRGALGPRPVPGAGQLPLPAQPEPPQAVPQSIPEPSDADLEWLYRAEPMRPVAPLSLHGRRVTTIQPQPAYL</sequence>
<comment type="caution">
    <text evidence="2">The sequence shown here is derived from an EMBL/GenBank/DDBJ whole genome shotgun (WGS) entry which is preliminary data.</text>
</comment>
<gene>
    <name evidence="2" type="ORF">H3146_05885</name>
</gene>
<dbReference type="RefSeq" id="WP_181353690.1">
    <property type="nucleotide sequence ID" value="NZ_JABJWZ010000031.1"/>
</dbReference>
<evidence type="ECO:0000313" key="3">
    <source>
        <dbReference type="Proteomes" id="UP000525686"/>
    </source>
</evidence>
<protein>
    <submittedName>
        <fullName evidence="2">Uncharacterized protein</fullName>
    </submittedName>
</protein>
<dbReference type="Proteomes" id="UP000525686">
    <property type="component" value="Unassembled WGS sequence"/>
</dbReference>
<evidence type="ECO:0000313" key="2">
    <source>
        <dbReference type="EMBL" id="MBB1252897.1"/>
    </source>
</evidence>
<dbReference type="EMBL" id="JABJWZ010000031">
    <property type="protein sequence ID" value="MBB1252897.1"/>
    <property type="molecule type" value="Genomic_DNA"/>
</dbReference>